<evidence type="ECO:0000259" key="9">
    <source>
        <dbReference type="Pfam" id="PF05506"/>
    </source>
</evidence>
<protein>
    <recommendedName>
        <fullName evidence="3">phospholipase C</fullName>
        <ecNumber evidence="3">3.1.4.3</ecNumber>
    </recommendedName>
</protein>
<dbReference type="InterPro" id="IPR017850">
    <property type="entry name" value="Alkaline_phosphatase_core_sf"/>
</dbReference>
<dbReference type="PANTHER" id="PTHR31956">
    <property type="entry name" value="NON-SPECIFIC PHOSPHOLIPASE C4-RELATED"/>
    <property type="match status" value="1"/>
</dbReference>
<comment type="subcellular location">
    <subcellularLocation>
        <location evidence="1">Secreted</location>
        <location evidence="1">Cell wall</location>
    </subcellularLocation>
</comment>
<evidence type="ECO:0000313" key="10">
    <source>
        <dbReference type="EMBL" id="MBR7835310.1"/>
    </source>
</evidence>
<evidence type="ECO:0000256" key="1">
    <source>
        <dbReference type="ARBA" id="ARBA00004191"/>
    </source>
</evidence>
<evidence type="ECO:0000256" key="8">
    <source>
        <dbReference type="SAM" id="MobiDB-lite"/>
    </source>
</evidence>
<dbReference type="GO" id="GO:0034480">
    <property type="term" value="F:phosphatidylcholine phospholipase C activity"/>
    <property type="evidence" value="ECO:0007669"/>
    <property type="project" value="UniProtKB-EC"/>
</dbReference>
<comment type="catalytic activity">
    <reaction evidence="7">
        <text>a 1,2-diacyl-sn-glycero-3-phosphocholine + H2O = phosphocholine + a 1,2-diacyl-sn-glycerol + H(+)</text>
        <dbReference type="Rhea" id="RHEA:10604"/>
        <dbReference type="ChEBI" id="CHEBI:15377"/>
        <dbReference type="ChEBI" id="CHEBI:15378"/>
        <dbReference type="ChEBI" id="CHEBI:17815"/>
        <dbReference type="ChEBI" id="CHEBI:57643"/>
        <dbReference type="ChEBI" id="CHEBI:295975"/>
        <dbReference type="EC" id="3.1.4.3"/>
    </reaction>
    <physiologicalReaction direction="left-to-right" evidence="7">
        <dbReference type="Rhea" id="RHEA:10605"/>
    </physiologicalReaction>
</comment>
<accession>A0A941EMT9</accession>
<evidence type="ECO:0000256" key="2">
    <source>
        <dbReference type="ARBA" id="ARBA00009717"/>
    </source>
</evidence>
<dbReference type="AlphaFoldDB" id="A0A941EMT9"/>
<dbReference type="EMBL" id="JAGSOG010000090">
    <property type="protein sequence ID" value="MBR7835310.1"/>
    <property type="molecule type" value="Genomic_DNA"/>
</dbReference>
<comment type="caution">
    <text evidence="10">The sequence shown here is derived from an EMBL/GenBank/DDBJ whole genome shotgun (WGS) entry which is preliminary data.</text>
</comment>
<dbReference type="Pfam" id="PF04185">
    <property type="entry name" value="Phosphoesterase"/>
    <property type="match status" value="1"/>
</dbReference>
<evidence type="ECO:0000256" key="7">
    <source>
        <dbReference type="ARBA" id="ARBA00048421"/>
    </source>
</evidence>
<evidence type="ECO:0000256" key="6">
    <source>
        <dbReference type="ARBA" id="ARBA00023026"/>
    </source>
</evidence>
<keyword evidence="11" id="KW-1185">Reference proteome</keyword>
<keyword evidence="6" id="KW-0843">Virulence</keyword>
<dbReference type="EC" id="3.1.4.3" evidence="3"/>
<keyword evidence="4" id="KW-0964">Secreted</keyword>
<dbReference type="Pfam" id="PF05506">
    <property type="entry name" value="PLipase_C_C"/>
    <property type="match status" value="2"/>
</dbReference>
<dbReference type="RefSeq" id="WP_212529803.1">
    <property type="nucleotide sequence ID" value="NZ_JAGSOG010000090.1"/>
</dbReference>
<dbReference type="GO" id="GO:0016042">
    <property type="term" value="P:lipid catabolic process"/>
    <property type="evidence" value="ECO:0007669"/>
    <property type="project" value="InterPro"/>
</dbReference>
<dbReference type="PANTHER" id="PTHR31956:SF1">
    <property type="entry name" value="NON-SPECIFIC PHOSPHOLIPASE C1"/>
    <property type="match status" value="1"/>
</dbReference>
<evidence type="ECO:0000313" key="11">
    <source>
        <dbReference type="Proteomes" id="UP000675781"/>
    </source>
</evidence>
<sequence length="712" mass="75758">MAADEASQPIDSPSGVTIPPEVLGSGLSRRGMLKAMGLFGGVAAMGGAGAAAWAATSGDASGSAAYVLPEGFAGTMADLKHVVILMQENRAFDHYYGAMPGVRGFNDKQALRFPNGTNVFSQPSGAAVYKPNHVTTVAQTTTGLDHGYATGTGAWNGGRYNNWVPAKGSATMNYLTGEEIPWQWSLASNYTLCDNYHCSVMGPTTPNRLYLWTGTSDGVTANGGETSGNRAWQTYPEALQSAGVSWRVYVDNNDGDGWRGDYEDNPIRGFATFTPSAANLADTTKTAPGTGLVWRANSFPYAADGLPNDDSDTNLNGVLGDFIAACAPGAEYPLPQVSWIVAPYEWSEHPSADPEHGARYTDRVIQALQSNPDVWNHTLLILNFDENDGYFDHVLPPFPEAGTANEYSGSTPIGYGARVPMTLVSPWTRGGWVNSEVFDHTSVIRFLEVWTASLGTPAPSTTITDWRRAVSGDLTSAIDFAHPVLGSPSLPDTAALVAIADAGGTIATQVATEDQWNDYPPLRPRPLSFHAHSTFAEDRSAGTVTAQMTLAGGPDGKAVSLQVFPDAYQAFTNTPFTVTAAQSRGYTWNAAAYQGRYAFSVYGPDGFVRSHAGTVLPAGQDNAGVPRVDVALNTGTEPTVQITLHNDGLQRVHYTLTANDHVGGTQDYWVGAGEAKTLSWPTADGYYDVIMTADTGTGWEHRYAGRIAQTSA</sequence>
<evidence type="ECO:0000256" key="5">
    <source>
        <dbReference type="ARBA" id="ARBA00022801"/>
    </source>
</evidence>
<dbReference type="InterPro" id="IPR008475">
    <property type="entry name" value="PLipase_C_C"/>
</dbReference>
<proteinExistence type="inferred from homology"/>
<dbReference type="PROSITE" id="PS51318">
    <property type="entry name" value="TAT"/>
    <property type="match status" value="1"/>
</dbReference>
<gene>
    <name evidence="10" type="ORF">KDL01_18695</name>
</gene>
<feature type="domain" description="Bacterial phospholipase C C-terminal" evidence="9">
    <location>
        <begin position="538"/>
        <end position="613"/>
    </location>
</feature>
<dbReference type="InterPro" id="IPR006311">
    <property type="entry name" value="TAT_signal"/>
</dbReference>
<keyword evidence="5" id="KW-0378">Hydrolase</keyword>
<feature type="domain" description="Bacterial phospholipase C C-terminal" evidence="9">
    <location>
        <begin position="638"/>
        <end position="706"/>
    </location>
</feature>
<evidence type="ECO:0000256" key="3">
    <source>
        <dbReference type="ARBA" id="ARBA00012018"/>
    </source>
</evidence>
<feature type="region of interest" description="Disordered" evidence="8">
    <location>
        <begin position="1"/>
        <end position="22"/>
    </location>
</feature>
<dbReference type="InterPro" id="IPR007312">
    <property type="entry name" value="Phosphoesterase"/>
</dbReference>
<organism evidence="10 11">
    <name type="scientific">Actinospica durhamensis</name>
    <dbReference type="NCBI Taxonomy" id="1508375"/>
    <lineage>
        <taxon>Bacteria</taxon>
        <taxon>Bacillati</taxon>
        <taxon>Actinomycetota</taxon>
        <taxon>Actinomycetes</taxon>
        <taxon>Catenulisporales</taxon>
        <taxon>Actinospicaceae</taxon>
        <taxon>Actinospica</taxon>
    </lineage>
</organism>
<comment type="similarity">
    <text evidence="2">Belongs to the bacterial phospholipase C family.</text>
</comment>
<reference evidence="10" key="1">
    <citation type="submission" date="2021-04" db="EMBL/GenBank/DDBJ databases">
        <title>Genome based classification of Actinospica acidithermotolerans sp. nov., an actinobacterium isolated from an Indonesian hot spring.</title>
        <authorList>
            <person name="Kusuma A.B."/>
            <person name="Putra K.E."/>
            <person name="Nafisah S."/>
            <person name="Loh J."/>
            <person name="Nouioui I."/>
            <person name="Goodfellow M."/>
        </authorList>
    </citation>
    <scope>NUCLEOTIDE SEQUENCE</scope>
    <source>
        <strain evidence="10">CSCA 57</strain>
    </source>
</reference>
<keyword evidence="4" id="KW-0134">Cell wall</keyword>
<evidence type="ECO:0000256" key="4">
    <source>
        <dbReference type="ARBA" id="ARBA00022512"/>
    </source>
</evidence>
<dbReference type="Proteomes" id="UP000675781">
    <property type="component" value="Unassembled WGS sequence"/>
</dbReference>
<dbReference type="Gene3D" id="3.40.720.10">
    <property type="entry name" value="Alkaline Phosphatase, subunit A"/>
    <property type="match status" value="2"/>
</dbReference>
<name>A0A941EMT9_9ACTN</name>